<dbReference type="PANTHER" id="PTHR30383">
    <property type="entry name" value="THIOESTERASE 1/PROTEASE 1/LYSOPHOSPHOLIPASE L1"/>
    <property type="match status" value="1"/>
</dbReference>
<dbReference type="GO" id="GO:0004622">
    <property type="term" value="F:phosphatidylcholine lysophospholipase activity"/>
    <property type="evidence" value="ECO:0007669"/>
    <property type="project" value="TreeGrafter"/>
</dbReference>
<gene>
    <name evidence="2" type="ORF">HLUCCA11_11460</name>
</gene>
<dbReference type="SUPFAM" id="SSF52266">
    <property type="entry name" value="SGNH hydrolase"/>
    <property type="match status" value="1"/>
</dbReference>
<evidence type="ECO:0000313" key="2">
    <source>
        <dbReference type="EMBL" id="KPQ35299.1"/>
    </source>
</evidence>
<evidence type="ECO:0000313" key="3">
    <source>
        <dbReference type="Proteomes" id="UP000050465"/>
    </source>
</evidence>
<dbReference type="Gene3D" id="3.40.50.1110">
    <property type="entry name" value="SGNH hydrolase"/>
    <property type="match status" value="1"/>
</dbReference>
<dbReference type="InterPro" id="IPR036514">
    <property type="entry name" value="SGNH_hydro_sf"/>
</dbReference>
<dbReference type="Pfam" id="PF13472">
    <property type="entry name" value="Lipase_GDSL_2"/>
    <property type="match status" value="1"/>
</dbReference>
<protein>
    <submittedName>
        <fullName evidence="2">GDSL-like lipase</fullName>
    </submittedName>
</protein>
<sequence>MTATFPQSLPDKMAWPTVISRPQMTHPKKVIAIGDSLVYGYGDSEGGGWVERLKLGWMNPQQPGPVLYNLGVRGDGVEQVTHRLEQEFLRRGELRHRTPDLLIISVGINDSARAGRPTGRPVTALDRFEQGMDRLLAEAGQLCPVFFVGMVPVNEAAMPFANILYFSRAEQVRYCDVTRRLCESHGVPYLDLFEDWSQHDEGWMCDRLCSDGLHPNALGYQAILKSVKAWQPLMNAMH</sequence>
<dbReference type="EMBL" id="LJZR01000013">
    <property type="protein sequence ID" value="KPQ35299.1"/>
    <property type="molecule type" value="Genomic_DNA"/>
</dbReference>
<dbReference type="Proteomes" id="UP000050465">
    <property type="component" value="Unassembled WGS sequence"/>
</dbReference>
<dbReference type="AlphaFoldDB" id="A0A0P7ZXT5"/>
<evidence type="ECO:0000259" key="1">
    <source>
        <dbReference type="Pfam" id="PF13472"/>
    </source>
</evidence>
<dbReference type="STRING" id="1666911.HLUCCA11_11460"/>
<dbReference type="PATRIC" id="fig|1666911.3.peg.516"/>
<organism evidence="2 3">
    <name type="scientific">Phormidesmis priestleyi Ana</name>
    <dbReference type="NCBI Taxonomy" id="1666911"/>
    <lineage>
        <taxon>Bacteria</taxon>
        <taxon>Bacillati</taxon>
        <taxon>Cyanobacteriota</taxon>
        <taxon>Cyanophyceae</taxon>
        <taxon>Leptolyngbyales</taxon>
        <taxon>Leptolyngbyaceae</taxon>
        <taxon>Phormidesmis</taxon>
    </lineage>
</organism>
<reference evidence="2 3" key="1">
    <citation type="submission" date="2015-09" db="EMBL/GenBank/DDBJ databases">
        <title>Identification and resolution of microdiversity through metagenomic sequencing of parallel consortia.</title>
        <authorList>
            <person name="Nelson W.C."/>
            <person name="Romine M.F."/>
            <person name="Lindemann S.R."/>
        </authorList>
    </citation>
    <scope>NUCLEOTIDE SEQUENCE [LARGE SCALE GENOMIC DNA]</scope>
    <source>
        <strain evidence="2">Ana</strain>
    </source>
</reference>
<feature type="domain" description="SGNH hydrolase-type esterase" evidence="1">
    <location>
        <begin position="32"/>
        <end position="222"/>
    </location>
</feature>
<comment type="caution">
    <text evidence="2">The sequence shown here is derived from an EMBL/GenBank/DDBJ whole genome shotgun (WGS) entry which is preliminary data.</text>
</comment>
<name>A0A0P7ZXT5_9CYAN</name>
<dbReference type="InterPro" id="IPR051532">
    <property type="entry name" value="Ester_Hydrolysis_Enzymes"/>
</dbReference>
<proteinExistence type="predicted"/>
<dbReference type="PANTHER" id="PTHR30383:SF5">
    <property type="entry name" value="SGNH HYDROLASE-TYPE ESTERASE DOMAIN-CONTAINING PROTEIN"/>
    <property type="match status" value="1"/>
</dbReference>
<dbReference type="InterPro" id="IPR013830">
    <property type="entry name" value="SGNH_hydro"/>
</dbReference>
<accession>A0A0P7ZXT5</accession>